<dbReference type="PRINTS" id="PR01021">
    <property type="entry name" value="OMPADOMAIN"/>
</dbReference>
<evidence type="ECO:0000256" key="4">
    <source>
        <dbReference type="PROSITE-ProRule" id="PRU00473"/>
    </source>
</evidence>
<dbReference type="PANTHER" id="PTHR30329">
    <property type="entry name" value="STATOR ELEMENT OF FLAGELLAR MOTOR COMPLEX"/>
    <property type="match status" value="1"/>
</dbReference>
<organism evidence="7 8">
    <name type="scientific">Neisseria zalophi</name>
    <dbReference type="NCBI Taxonomy" id="640030"/>
    <lineage>
        <taxon>Bacteria</taxon>
        <taxon>Pseudomonadati</taxon>
        <taxon>Pseudomonadota</taxon>
        <taxon>Betaproteobacteria</taxon>
        <taxon>Neisseriales</taxon>
        <taxon>Neisseriaceae</taxon>
        <taxon>Neisseria</taxon>
    </lineage>
</organism>
<feature type="region of interest" description="Disordered" evidence="5">
    <location>
        <begin position="26"/>
        <end position="60"/>
    </location>
</feature>
<accession>A0A5J6PS66</accession>
<dbReference type="PROSITE" id="PS51123">
    <property type="entry name" value="OMPA_2"/>
    <property type="match status" value="1"/>
</dbReference>
<name>A0A5J6PS66_9NEIS</name>
<dbReference type="InterPro" id="IPR006665">
    <property type="entry name" value="OmpA-like"/>
</dbReference>
<feature type="region of interest" description="Disordered" evidence="5">
    <location>
        <begin position="205"/>
        <end position="237"/>
    </location>
</feature>
<evidence type="ECO:0000313" key="8">
    <source>
        <dbReference type="Proteomes" id="UP000325713"/>
    </source>
</evidence>
<dbReference type="OrthoDB" id="9809164at2"/>
<dbReference type="Proteomes" id="UP000325713">
    <property type="component" value="Chromosome"/>
</dbReference>
<feature type="domain" description="OmpA-like" evidence="6">
    <location>
        <begin position="124"/>
        <end position="246"/>
    </location>
</feature>
<evidence type="ECO:0000256" key="1">
    <source>
        <dbReference type="ARBA" id="ARBA00004442"/>
    </source>
</evidence>
<comment type="subcellular location">
    <subcellularLocation>
        <location evidence="1">Cell outer membrane</location>
    </subcellularLocation>
</comment>
<dbReference type="EMBL" id="CP031700">
    <property type="protein sequence ID" value="QEY25335.1"/>
    <property type="molecule type" value="Genomic_DNA"/>
</dbReference>
<proteinExistence type="predicted"/>
<dbReference type="GO" id="GO:0009279">
    <property type="term" value="C:cell outer membrane"/>
    <property type="evidence" value="ECO:0007669"/>
    <property type="project" value="UniProtKB-SubCell"/>
</dbReference>
<evidence type="ECO:0000256" key="2">
    <source>
        <dbReference type="ARBA" id="ARBA00023136"/>
    </source>
</evidence>
<evidence type="ECO:0000259" key="6">
    <source>
        <dbReference type="PROSITE" id="PS51123"/>
    </source>
</evidence>
<dbReference type="CDD" id="cd07185">
    <property type="entry name" value="OmpA_C-like"/>
    <property type="match status" value="1"/>
</dbReference>
<dbReference type="PANTHER" id="PTHR30329:SF21">
    <property type="entry name" value="LIPOPROTEIN YIAD-RELATED"/>
    <property type="match status" value="1"/>
</dbReference>
<keyword evidence="2 4" id="KW-0472">Membrane</keyword>
<dbReference type="AlphaFoldDB" id="A0A5J6PS66"/>
<dbReference type="SUPFAM" id="SSF103088">
    <property type="entry name" value="OmpA-like"/>
    <property type="match status" value="1"/>
</dbReference>
<keyword evidence="8" id="KW-1185">Reference proteome</keyword>
<dbReference type="InterPro" id="IPR006664">
    <property type="entry name" value="OMP_bac"/>
</dbReference>
<evidence type="ECO:0000313" key="7">
    <source>
        <dbReference type="EMBL" id="QEY25335.1"/>
    </source>
</evidence>
<dbReference type="Pfam" id="PF00691">
    <property type="entry name" value="OmpA"/>
    <property type="match status" value="1"/>
</dbReference>
<gene>
    <name evidence="7" type="ORF">D0T92_01460</name>
</gene>
<dbReference type="RefSeq" id="WP_151049520.1">
    <property type="nucleotide sequence ID" value="NZ_CP031700.1"/>
</dbReference>
<feature type="compositionally biased region" description="Low complexity" evidence="5">
    <location>
        <begin position="26"/>
        <end position="35"/>
    </location>
</feature>
<reference evidence="7 8" key="1">
    <citation type="submission" date="2018-08" db="EMBL/GenBank/DDBJ databases">
        <title>Neisseria zalophi ATCC BAA-2455 complete genome.</title>
        <authorList>
            <person name="Veseli I.A."/>
            <person name="Buttler R."/>
            <person name="Mascarenhas dos Santos A.C."/>
            <person name="Pombert J.-F."/>
        </authorList>
    </citation>
    <scope>NUCLEOTIDE SEQUENCE [LARGE SCALE GENOMIC DNA]</scope>
    <source>
        <strain evidence="7 8">ATCC BAA-2455</strain>
    </source>
</reference>
<dbReference type="InterPro" id="IPR036737">
    <property type="entry name" value="OmpA-like_sf"/>
</dbReference>
<sequence>MINLKTVSGILIPMFLLSACSPQEITESESSQEIPTDAEISTDAEMPTNPSISMDEDMPTDAEIRAAERAPLPSKLSARASKLSGNVVNMNANQDGINGGNNGLNSGGSQLHGNVTGISTKETEKGVEVNMSSDVLFDFDKADLKPDATAVLQQAAAIINEQGTGKITITGHTDSKGEEDYNIKLSVARAQSVKDWLAKNGVTKDMEVEGKGESLPIADNENADGSDNPEGRAQNRRVEIIIAKQKSTQ</sequence>
<dbReference type="KEGG" id="nzl:D0T92_01460"/>
<dbReference type="PROSITE" id="PS51257">
    <property type="entry name" value="PROKAR_LIPOPROTEIN"/>
    <property type="match status" value="1"/>
</dbReference>
<dbReference type="Gene3D" id="3.30.1330.60">
    <property type="entry name" value="OmpA-like domain"/>
    <property type="match status" value="1"/>
</dbReference>
<evidence type="ECO:0000256" key="5">
    <source>
        <dbReference type="SAM" id="MobiDB-lite"/>
    </source>
</evidence>
<keyword evidence="3" id="KW-0998">Cell outer membrane</keyword>
<protein>
    <submittedName>
        <fullName evidence="7">OmpA family protein</fullName>
    </submittedName>
</protein>
<evidence type="ECO:0000256" key="3">
    <source>
        <dbReference type="ARBA" id="ARBA00023237"/>
    </source>
</evidence>
<dbReference type="InterPro" id="IPR050330">
    <property type="entry name" value="Bact_OuterMem_StrucFunc"/>
</dbReference>